<sequence length="119" mass="13928">MDENFETTEEVVSYLLTNYTNLMTLSENAAWRNFLLDPRLKAYQPTGSLYIDRIEALRINVPQVTALMKDGYDAFIQNWIKRILNEELDKIHFNCCIQCGALARTPLAQQCRFCGYDWH</sequence>
<proteinExistence type="predicted"/>
<evidence type="ECO:0000313" key="1">
    <source>
        <dbReference type="EMBL" id="MDJ1496296.1"/>
    </source>
</evidence>
<gene>
    <name evidence="1" type="ORF">QNI19_25385</name>
</gene>
<protein>
    <submittedName>
        <fullName evidence="1">Uncharacterized protein</fullName>
    </submittedName>
</protein>
<evidence type="ECO:0000313" key="2">
    <source>
        <dbReference type="Proteomes" id="UP001228581"/>
    </source>
</evidence>
<comment type="caution">
    <text evidence="1">The sequence shown here is derived from an EMBL/GenBank/DDBJ whole genome shotgun (WGS) entry which is preliminary data.</text>
</comment>
<organism evidence="1 2">
    <name type="scientific">Xanthocytophaga flava</name>
    <dbReference type="NCBI Taxonomy" id="3048013"/>
    <lineage>
        <taxon>Bacteria</taxon>
        <taxon>Pseudomonadati</taxon>
        <taxon>Bacteroidota</taxon>
        <taxon>Cytophagia</taxon>
        <taxon>Cytophagales</taxon>
        <taxon>Rhodocytophagaceae</taxon>
        <taxon>Xanthocytophaga</taxon>
    </lineage>
</organism>
<name>A0ABT7CS08_9BACT</name>
<keyword evidence="2" id="KW-1185">Reference proteome</keyword>
<dbReference type="EMBL" id="JASJOT010000021">
    <property type="protein sequence ID" value="MDJ1496296.1"/>
    <property type="molecule type" value="Genomic_DNA"/>
</dbReference>
<accession>A0ABT7CS08</accession>
<dbReference type="RefSeq" id="WP_314000989.1">
    <property type="nucleotide sequence ID" value="NZ_JASJOT010000021.1"/>
</dbReference>
<reference evidence="1 2" key="1">
    <citation type="submission" date="2023-05" db="EMBL/GenBank/DDBJ databases">
        <authorList>
            <person name="Zhang X."/>
        </authorList>
    </citation>
    <scope>NUCLEOTIDE SEQUENCE [LARGE SCALE GENOMIC DNA]</scope>
    <source>
        <strain evidence="1 2">DM2B3-1</strain>
    </source>
</reference>
<dbReference type="Proteomes" id="UP001228581">
    <property type="component" value="Unassembled WGS sequence"/>
</dbReference>